<dbReference type="OrthoDB" id="2229917at2"/>
<dbReference type="RefSeq" id="WP_154238603.1">
    <property type="nucleotide sequence ID" value="NZ_WKPI01000010.1"/>
</dbReference>
<dbReference type="EMBL" id="WKPI01000010">
    <property type="protein sequence ID" value="MSC32964.1"/>
    <property type="molecule type" value="Genomic_DNA"/>
</dbReference>
<keyword evidence="5" id="KW-1185">Reference proteome</keyword>
<organism evidence="2 4">
    <name type="scientific">Holdemania massiliensis</name>
    <dbReference type="NCBI Taxonomy" id="1468449"/>
    <lineage>
        <taxon>Bacteria</taxon>
        <taxon>Bacillati</taxon>
        <taxon>Bacillota</taxon>
        <taxon>Erysipelotrichia</taxon>
        <taxon>Erysipelotrichales</taxon>
        <taxon>Erysipelotrichaceae</taxon>
        <taxon>Holdemania</taxon>
    </lineage>
</organism>
<dbReference type="EMBL" id="WKPJ01000009">
    <property type="protein sequence ID" value="MSA89286.1"/>
    <property type="molecule type" value="Genomic_DNA"/>
</dbReference>
<evidence type="ECO:0000313" key="2">
    <source>
        <dbReference type="EMBL" id="MSA89286.1"/>
    </source>
</evidence>
<gene>
    <name evidence="3" type="ORF">GKD88_07505</name>
    <name evidence="2" type="ORF">GKE08_08100</name>
</gene>
<dbReference type="Proteomes" id="UP000480929">
    <property type="component" value="Unassembled WGS sequence"/>
</dbReference>
<protein>
    <recommendedName>
        <fullName evidence="6">CopG family transcriptional regulator</fullName>
    </recommendedName>
</protein>
<proteinExistence type="predicted"/>
<reference evidence="4 5" key="1">
    <citation type="journal article" date="2019" name="Nat. Med.">
        <title>A library of human gut bacterial isolates paired with longitudinal multiomics data enables mechanistic microbiome research.</title>
        <authorList>
            <person name="Poyet M."/>
            <person name="Groussin M."/>
            <person name="Gibbons S.M."/>
            <person name="Avila-Pacheco J."/>
            <person name="Jiang X."/>
            <person name="Kearney S.M."/>
            <person name="Perrotta A.R."/>
            <person name="Berdy B."/>
            <person name="Zhao S."/>
            <person name="Lieberman T.D."/>
            <person name="Swanson P.K."/>
            <person name="Smith M."/>
            <person name="Roesemann S."/>
            <person name="Alexander J.E."/>
            <person name="Rich S.A."/>
            <person name="Livny J."/>
            <person name="Vlamakis H."/>
            <person name="Clish C."/>
            <person name="Bullock K."/>
            <person name="Deik A."/>
            <person name="Scott J."/>
            <person name="Pierce K.A."/>
            <person name="Xavier R.J."/>
            <person name="Alm E.J."/>
        </authorList>
    </citation>
    <scope>NUCLEOTIDE SEQUENCE [LARGE SCALE GENOMIC DNA]</scope>
    <source>
        <strain evidence="2 4">BIOML-A4</strain>
        <strain evidence="3 5">BIOML-A5</strain>
    </source>
</reference>
<evidence type="ECO:0000313" key="5">
    <source>
        <dbReference type="Proteomes" id="UP000480929"/>
    </source>
</evidence>
<dbReference type="AlphaFoldDB" id="A0A6N7S7K3"/>
<comment type="caution">
    <text evidence="2">The sequence shown here is derived from an EMBL/GenBank/DDBJ whole genome shotgun (WGS) entry which is preliminary data.</text>
</comment>
<evidence type="ECO:0008006" key="6">
    <source>
        <dbReference type="Google" id="ProtNLM"/>
    </source>
</evidence>
<evidence type="ECO:0000313" key="4">
    <source>
        <dbReference type="Proteomes" id="UP000433575"/>
    </source>
</evidence>
<evidence type="ECO:0000313" key="3">
    <source>
        <dbReference type="EMBL" id="MSC32964.1"/>
    </source>
</evidence>
<feature type="region of interest" description="Disordered" evidence="1">
    <location>
        <begin position="1"/>
        <end position="22"/>
    </location>
</feature>
<sequence>MTPKMGRPRVDNPRKNQTKIRTTDEELSKIEFCAKELNVSKTDVILLGVEKVYQEVLKRKK</sequence>
<evidence type="ECO:0000256" key="1">
    <source>
        <dbReference type="SAM" id="MobiDB-lite"/>
    </source>
</evidence>
<accession>A0A6N7S7K3</accession>
<name>A0A6N7S7K3_9FIRM</name>
<dbReference type="Proteomes" id="UP000433575">
    <property type="component" value="Unassembled WGS sequence"/>
</dbReference>